<dbReference type="OrthoDB" id="7694116at2759"/>
<dbReference type="EMBL" id="CAJNRD030001117">
    <property type="protein sequence ID" value="CAG5079109.1"/>
    <property type="molecule type" value="Genomic_DNA"/>
</dbReference>
<dbReference type="Proteomes" id="UP000786811">
    <property type="component" value="Unassembled WGS sequence"/>
</dbReference>
<reference evidence="1" key="1">
    <citation type="submission" date="2021-04" db="EMBL/GenBank/DDBJ databases">
        <authorList>
            <person name="Chebbi M.A.C M."/>
        </authorList>
    </citation>
    <scope>NUCLEOTIDE SEQUENCE</scope>
</reference>
<sequence length="61" mass="7171">MPNFSTTIFEHSFVISAIRLWRKLPTETTESLSQDSFKSNAFEFFVKLERDSYAKYLDSVN</sequence>
<dbReference type="AlphaFoldDB" id="A0A8J2MBZ0"/>
<evidence type="ECO:0000313" key="2">
    <source>
        <dbReference type="Proteomes" id="UP000786811"/>
    </source>
</evidence>
<name>A0A8J2MBZ0_COTCN</name>
<evidence type="ECO:0000313" key="1">
    <source>
        <dbReference type="EMBL" id="CAG5079109.1"/>
    </source>
</evidence>
<proteinExistence type="predicted"/>
<organism evidence="1 2">
    <name type="scientific">Cotesia congregata</name>
    <name type="common">Parasitoid wasp</name>
    <name type="synonym">Apanteles congregatus</name>
    <dbReference type="NCBI Taxonomy" id="51543"/>
    <lineage>
        <taxon>Eukaryota</taxon>
        <taxon>Metazoa</taxon>
        <taxon>Ecdysozoa</taxon>
        <taxon>Arthropoda</taxon>
        <taxon>Hexapoda</taxon>
        <taxon>Insecta</taxon>
        <taxon>Pterygota</taxon>
        <taxon>Neoptera</taxon>
        <taxon>Endopterygota</taxon>
        <taxon>Hymenoptera</taxon>
        <taxon>Apocrita</taxon>
        <taxon>Ichneumonoidea</taxon>
        <taxon>Braconidae</taxon>
        <taxon>Microgastrinae</taxon>
        <taxon>Cotesia</taxon>
    </lineage>
</organism>
<gene>
    <name evidence="1" type="ORF">HICCMSTLAB_LOCUS2925</name>
</gene>
<protein>
    <submittedName>
        <fullName evidence="1">Uncharacterized protein</fullName>
    </submittedName>
</protein>
<comment type="caution">
    <text evidence="1">The sequence shown here is derived from an EMBL/GenBank/DDBJ whole genome shotgun (WGS) entry which is preliminary data.</text>
</comment>
<keyword evidence="2" id="KW-1185">Reference proteome</keyword>
<accession>A0A8J2MBZ0</accession>